<organism evidence="1 2">
    <name type="scientific">Aaosphaeria arxii CBS 175.79</name>
    <dbReference type="NCBI Taxonomy" id="1450172"/>
    <lineage>
        <taxon>Eukaryota</taxon>
        <taxon>Fungi</taxon>
        <taxon>Dikarya</taxon>
        <taxon>Ascomycota</taxon>
        <taxon>Pezizomycotina</taxon>
        <taxon>Dothideomycetes</taxon>
        <taxon>Pleosporomycetidae</taxon>
        <taxon>Pleosporales</taxon>
        <taxon>Pleosporales incertae sedis</taxon>
        <taxon>Aaosphaeria</taxon>
    </lineage>
</organism>
<dbReference type="Proteomes" id="UP000799778">
    <property type="component" value="Unassembled WGS sequence"/>
</dbReference>
<dbReference type="EMBL" id="ML978069">
    <property type="protein sequence ID" value="KAF2015907.1"/>
    <property type="molecule type" value="Genomic_DNA"/>
</dbReference>
<protein>
    <submittedName>
        <fullName evidence="1">Uncharacterized protein</fullName>
    </submittedName>
</protein>
<evidence type="ECO:0000313" key="1">
    <source>
        <dbReference type="EMBL" id="KAF2015907.1"/>
    </source>
</evidence>
<keyword evidence="2" id="KW-1185">Reference proteome</keyword>
<dbReference type="GeneID" id="54289361"/>
<accession>A0A6A5XSW9</accession>
<dbReference type="RefSeq" id="XP_033384246.1">
    <property type="nucleotide sequence ID" value="XM_033531964.1"/>
</dbReference>
<sequence>MNFSETLSTQHLEWSRVAKGPIDKYERIPVLESRCSAGSVWRNAPKAVSWGHVCNATTNCSLGDTLNISSGYAKTSGSRIGASQHGNECHPICRSLGPCTKDILSSRSRNNTGAMWTAKHIQSQSACTQEAAWFPIEAQDEEGAEAFDAKDLEGTMEFEPLSYLSQGKGSVSRSRFSGCTYSPSQHHIMKSAAIMRMTMKGIEREGAYAYNGAAFCQDIQL</sequence>
<dbReference type="AlphaFoldDB" id="A0A6A5XSW9"/>
<evidence type="ECO:0000313" key="2">
    <source>
        <dbReference type="Proteomes" id="UP000799778"/>
    </source>
</evidence>
<gene>
    <name evidence="1" type="ORF">BU24DRAFT_462128</name>
</gene>
<reference evidence="1" key="1">
    <citation type="journal article" date="2020" name="Stud. Mycol.">
        <title>101 Dothideomycetes genomes: a test case for predicting lifestyles and emergence of pathogens.</title>
        <authorList>
            <person name="Haridas S."/>
            <person name="Albert R."/>
            <person name="Binder M."/>
            <person name="Bloem J."/>
            <person name="Labutti K."/>
            <person name="Salamov A."/>
            <person name="Andreopoulos B."/>
            <person name="Baker S."/>
            <person name="Barry K."/>
            <person name="Bills G."/>
            <person name="Bluhm B."/>
            <person name="Cannon C."/>
            <person name="Castanera R."/>
            <person name="Culley D."/>
            <person name="Daum C."/>
            <person name="Ezra D."/>
            <person name="Gonzalez J."/>
            <person name="Henrissat B."/>
            <person name="Kuo A."/>
            <person name="Liang C."/>
            <person name="Lipzen A."/>
            <person name="Lutzoni F."/>
            <person name="Magnuson J."/>
            <person name="Mondo S."/>
            <person name="Nolan M."/>
            <person name="Ohm R."/>
            <person name="Pangilinan J."/>
            <person name="Park H.-J."/>
            <person name="Ramirez L."/>
            <person name="Alfaro M."/>
            <person name="Sun H."/>
            <person name="Tritt A."/>
            <person name="Yoshinaga Y."/>
            <person name="Zwiers L.-H."/>
            <person name="Turgeon B."/>
            <person name="Goodwin S."/>
            <person name="Spatafora J."/>
            <person name="Crous P."/>
            <person name="Grigoriev I."/>
        </authorList>
    </citation>
    <scope>NUCLEOTIDE SEQUENCE</scope>
    <source>
        <strain evidence="1">CBS 175.79</strain>
    </source>
</reference>
<proteinExistence type="predicted"/>
<name>A0A6A5XSW9_9PLEO</name>